<feature type="transmembrane region" description="Helical" evidence="2">
    <location>
        <begin position="164"/>
        <end position="183"/>
    </location>
</feature>
<proteinExistence type="predicted"/>
<feature type="transmembrane region" description="Helical" evidence="2">
    <location>
        <begin position="262"/>
        <end position="285"/>
    </location>
</feature>
<gene>
    <name evidence="3" type="ORF">PHYSODRAFT_300860</name>
</gene>
<feature type="transmembrane region" description="Helical" evidence="2">
    <location>
        <begin position="67"/>
        <end position="88"/>
    </location>
</feature>
<dbReference type="GeneID" id="20641913"/>
<feature type="region of interest" description="Disordered" evidence="1">
    <location>
        <begin position="413"/>
        <end position="433"/>
    </location>
</feature>
<feature type="transmembrane region" description="Helical" evidence="2">
    <location>
        <begin position="103"/>
        <end position="122"/>
    </location>
</feature>
<feature type="transmembrane region" description="Helical" evidence="2">
    <location>
        <begin position="567"/>
        <end position="585"/>
    </location>
</feature>
<protein>
    <submittedName>
        <fullName evidence="3">Uncharacterized protein</fullName>
    </submittedName>
</protein>
<evidence type="ECO:0000256" key="1">
    <source>
        <dbReference type="SAM" id="MobiDB-lite"/>
    </source>
</evidence>
<evidence type="ECO:0000256" key="2">
    <source>
        <dbReference type="SAM" id="Phobius"/>
    </source>
</evidence>
<keyword evidence="2" id="KW-0812">Transmembrane</keyword>
<keyword evidence="2" id="KW-0472">Membrane</keyword>
<reference evidence="3 4" key="1">
    <citation type="journal article" date="2006" name="Science">
        <title>Phytophthora genome sequences uncover evolutionary origins and mechanisms of pathogenesis.</title>
        <authorList>
            <person name="Tyler B.M."/>
            <person name="Tripathy S."/>
            <person name="Zhang X."/>
            <person name="Dehal P."/>
            <person name="Jiang R.H."/>
            <person name="Aerts A."/>
            <person name="Arredondo F.D."/>
            <person name="Baxter L."/>
            <person name="Bensasson D."/>
            <person name="Beynon J.L."/>
            <person name="Chapman J."/>
            <person name="Damasceno C.M."/>
            <person name="Dorrance A.E."/>
            <person name="Dou D."/>
            <person name="Dickerman A.W."/>
            <person name="Dubchak I.L."/>
            <person name="Garbelotto M."/>
            <person name="Gijzen M."/>
            <person name="Gordon S.G."/>
            <person name="Govers F."/>
            <person name="Grunwald N.J."/>
            <person name="Huang W."/>
            <person name="Ivors K.L."/>
            <person name="Jones R.W."/>
            <person name="Kamoun S."/>
            <person name="Krampis K."/>
            <person name="Lamour K.H."/>
            <person name="Lee M.K."/>
            <person name="McDonald W.H."/>
            <person name="Medina M."/>
            <person name="Meijer H.J."/>
            <person name="Nordberg E.K."/>
            <person name="Maclean D.J."/>
            <person name="Ospina-Giraldo M.D."/>
            <person name="Morris P.F."/>
            <person name="Phuntumart V."/>
            <person name="Putnam N.H."/>
            <person name="Rash S."/>
            <person name="Rose J.K."/>
            <person name="Sakihama Y."/>
            <person name="Salamov A.A."/>
            <person name="Savidor A."/>
            <person name="Scheuring C.F."/>
            <person name="Smith B.M."/>
            <person name="Sobral B.W."/>
            <person name="Terry A."/>
            <person name="Torto-Alalibo T.A."/>
            <person name="Win J."/>
            <person name="Xu Z."/>
            <person name="Zhang H."/>
            <person name="Grigoriev I.V."/>
            <person name="Rokhsar D.S."/>
            <person name="Boore J.L."/>
        </authorList>
    </citation>
    <scope>NUCLEOTIDE SEQUENCE [LARGE SCALE GENOMIC DNA]</scope>
    <source>
        <strain evidence="3 4">P6497</strain>
    </source>
</reference>
<feature type="transmembrane region" description="Helical" evidence="2">
    <location>
        <begin position="291"/>
        <end position="310"/>
    </location>
</feature>
<evidence type="ECO:0000313" key="4">
    <source>
        <dbReference type="Proteomes" id="UP000002640"/>
    </source>
</evidence>
<feature type="transmembrane region" description="Helical" evidence="2">
    <location>
        <begin position="204"/>
        <end position="224"/>
    </location>
</feature>
<name>G4ZGA7_PHYSP</name>
<dbReference type="OMA" id="GQSANIH"/>
<feature type="transmembrane region" description="Helical" evidence="2">
    <location>
        <begin position="134"/>
        <end position="158"/>
    </location>
</feature>
<organism evidence="3 4">
    <name type="scientific">Phytophthora sojae (strain P6497)</name>
    <name type="common">Soybean stem and root rot agent</name>
    <name type="synonym">Phytophthora megasperma f. sp. glycines</name>
    <dbReference type="NCBI Taxonomy" id="1094619"/>
    <lineage>
        <taxon>Eukaryota</taxon>
        <taxon>Sar</taxon>
        <taxon>Stramenopiles</taxon>
        <taxon>Oomycota</taxon>
        <taxon>Peronosporomycetes</taxon>
        <taxon>Peronosporales</taxon>
        <taxon>Peronosporaceae</taxon>
        <taxon>Phytophthora</taxon>
    </lineage>
</organism>
<keyword evidence="2" id="KW-1133">Transmembrane helix</keyword>
<keyword evidence="4" id="KW-1185">Reference proteome</keyword>
<dbReference type="EMBL" id="JH159154">
    <property type="protein sequence ID" value="EGZ18010.1"/>
    <property type="molecule type" value="Genomic_DNA"/>
</dbReference>
<accession>G4ZGA7</accession>
<evidence type="ECO:0000313" key="3">
    <source>
        <dbReference type="EMBL" id="EGZ18010.1"/>
    </source>
</evidence>
<dbReference type="InParanoid" id="G4ZGA7"/>
<dbReference type="AlphaFoldDB" id="G4ZGA7"/>
<dbReference type="Proteomes" id="UP000002640">
    <property type="component" value="Unassembled WGS sequence"/>
</dbReference>
<sequence length="643" mass="71042">MAVDVRVHPVVPDTQPPLLVALGVFERVFLAARGYWNSIQVGHRGRYSVERLLAFQEYYQRTSPIRAFMVCFVALLPPFVIAILIELIPLKPPDLGWKANYPFWIRLYATAVPIAFGGLYQVKEVIAPGAVSTVGSVLIIVGTSTCYVSLVMLVAALWKFPIPFGFVLSIAPFISIYMVLLTLTIGPRVLSRSPNLRRQLSLQLFVVAAEGILGIAYPTFGAIFNQLSSIGQTAFIFVLPIIKFCIKQFVAKMSAHLHEYVGLTVLLSVDVCNVLYVAICVQTAVSPITSGLLIASDAFFVLMALRSIYYQSDVTQARQRLLSANSKLPATLNYIRNLRALLREAFQSPRAAEASRVPIRIRAPFPLPLSDESKAFMEELEMARRRFSVATEFGGKNLSADLKMSKSCSRGQSANIHCSEKRESSRTMSPGKPRPALHFQDCIQLPSTPPRNSIGSSFDKPVLAHKVSAKATAASGTLPRSTASSVATRTTSRAETYHLDVVIADVQDSLQALFHSEYVVLAEFIESVIPLHYGIYLAVLYHLPTAQYYPNTRTLTPEKFASTELNIMLYAAVEFASFIGVNLLLQRKFGFSPLYQLAFVCETHSRVILSHCIVWIMYVLTLSLDHNGKSIGGKSGSSLRLEC</sequence>
<dbReference type="KEGG" id="psoj:PHYSODRAFT_300860"/>
<dbReference type="RefSeq" id="XP_009527068.1">
    <property type="nucleotide sequence ID" value="XM_009528773.1"/>
</dbReference>
<feature type="transmembrane region" description="Helical" evidence="2">
    <location>
        <begin position="230"/>
        <end position="250"/>
    </location>
</feature>
<feature type="transmembrane region" description="Helical" evidence="2">
    <location>
        <begin position="605"/>
        <end position="624"/>
    </location>
</feature>